<accession>A0A9J7BLU0</accession>
<dbReference type="SUPFAM" id="SSF56784">
    <property type="entry name" value="HAD-like"/>
    <property type="match status" value="1"/>
</dbReference>
<dbReference type="InterPro" id="IPR023214">
    <property type="entry name" value="HAD_sf"/>
</dbReference>
<dbReference type="SFLD" id="SFLDS00003">
    <property type="entry name" value="Haloacid_Dehalogenase"/>
    <property type="match status" value="1"/>
</dbReference>
<evidence type="ECO:0000313" key="1">
    <source>
        <dbReference type="EMBL" id="UWZ82181.1"/>
    </source>
</evidence>
<dbReference type="RefSeq" id="WP_260791308.1">
    <property type="nucleotide sequence ID" value="NZ_CP093313.1"/>
</dbReference>
<dbReference type="NCBIfam" id="TIGR01509">
    <property type="entry name" value="HAD-SF-IA-v3"/>
    <property type="match status" value="1"/>
</dbReference>
<dbReference type="Proteomes" id="UP001059380">
    <property type="component" value="Chromosome"/>
</dbReference>
<dbReference type="PANTHER" id="PTHR43481">
    <property type="entry name" value="FRUCTOSE-1-PHOSPHATE PHOSPHATASE"/>
    <property type="match status" value="1"/>
</dbReference>
<keyword evidence="2" id="KW-1185">Reference proteome</keyword>
<dbReference type="Gene3D" id="3.40.50.1000">
    <property type="entry name" value="HAD superfamily/HAD-like"/>
    <property type="match status" value="1"/>
</dbReference>
<sequence>MALSVSSSPVTVTCKAVLFDMDGILISSIGSVERSWTKWCNMRGVDPAYAISVIHGRRAIDSLRVVRPDLDAEKELEILEDLECEDVDDIIVLAGVCDLLKALPHERWTIVTSATERLAKVRLKEARLPAPDHFVHGDKVAQGKPHPAPFLAGAEMLGVAPEDCVVFEDSASGVAAGKAAGCTVIATLFTHPAEELADADYIVRDLTGIAVRSTADGFTITFTERR</sequence>
<dbReference type="InterPro" id="IPR006439">
    <property type="entry name" value="HAD-SF_hydro_IA"/>
</dbReference>
<dbReference type="Pfam" id="PF00702">
    <property type="entry name" value="Hydrolase"/>
    <property type="match status" value="1"/>
</dbReference>
<dbReference type="EMBL" id="CP093313">
    <property type="protein sequence ID" value="UWZ82181.1"/>
    <property type="molecule type" value="Genomic_DNA"/>
</dbReference>
<dbReference type="InterPro" id="IPR051806">
    <property type="entry name" value="HAD-like_SPP"/>
</dbReference>
<dbReference type="Gene3D" id="1.10.150.240">
    <property type="entry name" value="Putative phosphatase, domain 2"/>
    <property type="match status" value="1"/>
</dbReference>
<dbReference type="KEGG" id="orp:MOP44_16550"/>
<dbReference type="InterPro" id="IPR023198">
    <property type="entry name" value="PGP-like_dom2"/>
</dbReference>
<reference evidence="1" key="1">
    <citation type="submission" date="2021-04" db="EMBL/GenBank/DDBJ databases">
        <title>Phylogenetic analysis of Acidobacteriaceae.</title>
        <authorList>
            <person name="Qiu L."/>
            <person name="Zhang Q."/>
        </authorList>
    </citation>
    <scope>NUCLEOTIDE SEQUENCE</scope>
    <source>
        <strain evidence="1">DSM 25168</strain>
    </source>
</reference>
<dbReference type="PANTHER" id="PTHR43481:SF4">
    <property type="entry name" value="GLYCEROL-1-PHOSPHATE PHOSPHOHYDROLASE 1-RELATED"/>
    <property type="match status" value="1"/>
</dbReference>
<evidence type="ECO:0000313" key="2">
    <source>
        <dbReference type="Proteomes" id="UP001059380"/>
    </source>
</evidence>
<dbReference type="GO" id="GO:0050308">
    <property type="term" value="F:sugar-phosphatase activity"/>
    <property type="evidence" value="ECO:0007669"/>
    <property type="project" value="TreeGrafter"/>
</dbReference>
<proteinExistence type="predicted"/>
<dbReference type="AlphaFoldDB" id="A0A9J7BLU0"/>
<name>A0A9J7BLU0_9BACT</name>
<dbReference type="SFLD" id="SFLDG01129">
    <property type="entry name" value="C1.5:_HAD__Beta-PGM__Phosphata"/>
    <property type="match status" value="1"/>
</dbReference>
<keyword evidence="1" id="KW-0378">Hydrolase</keyword>
<protein>
    <submittedName>
        <fullName evidence="1">HAD-IA family hydrolase</fullName>
    </submittedName>
</protein>
<organism evidence="1 2">
    <name type="scientific">Occallatibacter riparius</name>
    <dbReference type="NCBI Taxonomy" id="1002689"/>
    <lineage>
        <taxon>Bacteria</taxon>
        <taxon>Pseudomonadati</taxon>
        <taxon>Acidobacteriota</taxon>
        <taxon>Terriglobia</taxon>
        <taxon>Terriglobales</taxon>
        <taxon>Acidobacteriaceae</taxon>
        <taxon>Occallatibacter</taxon>
    </lineage>
</organism>
<dbReference type="InterPro" id="IPR036412">
    <property type="entry name" value="HAD-like_sf"/>
</dbReference>
<gene>
    <name evidence="1" type="ORF">MOP44_16550</name>
</gene>